<evidence type="ECO:0000313" key="3">
    <source>
        <dbReference type="Proteomes" id="UP001219956"/>
    </source>
</evidence>
<dbReference type="SUPFAM" id="SSF53850">
    <property type="entry name" value="Periplasmic binding protein-like II"/>
    <property type="match status" value="1"/>
</dbReference>
<dbReference type="EMBL" id="JAQQLF010000002">
    <property type="protein sequence ID" value="MDC7716050.1"/>
    <property type="molecule type" value="Genomic_DNA"/>
</dbReference>
<dbReference type="RefSeq" id="WP_272750494.1">
    <property type="nucleotide sequence ID" value="NZ_JAQQLF010000002.1"/>
</dbReference>
<keyword evidence="3" id="KW-1185">Reference proteome</keyword>
<evidence type="ECO:0000313" key="2">
    <source>
        <dbReference type="EMBL" id="MDC7716050.1"/>
    </source>
</evidence>
<feature type="signal peptide" evidence="1">
    <location>
        <begin position="1"/>
        <end position="22"/>
    </location>
</feature>
<dbReference type="PANTHER" id="PTHR35936">
    <property type="entry name" value="MEMBRANE-BOUND LYTIC MUREIN TRANSGLYCOSYLASE F"/>
    <property type="match status" value="1"/>
</dbReference>
<feature type="chain" id="PRO_5045604167" evidence="1">
    <location>
        <begin position="23"/>
        <end position="259"/>
    </location>
</feature>
<dbReference type="Gene3D" id="3.40.190.10">
    <property type="entry name" value="Periplasmic binding protein-like II"/>
    <property type="match status" value="2"/>
</dbReference>
<proteinExistence type="predicted"/>
<comment type="caution">
    <text evidence="2">The sequence shown here is derived from an EMBL/GenBank/DDBJ whole genome shotgun (WGS) entry which is preliminary data.</text>
</comment>
<evidence type="ECO:0000256" key="1">
    <source>
        <dbReference type="SAM" id="SignalP"/>
    </source>
</evidence>
<organism evidence="2 3">
    <name type="scientific">Vogesella aquatica</name>
    <dbReference type="NCBI Taxonomy" id="2984206"/>
    <lineage>
        <taxon>Bacteria</taxon>
        <taxon>Pseudomonadati</taxon>
        <taxon>Pseudomonadota</taxon>
        <taxon>Betaproteobacteria</taxon>
        <taxon>Neisseriales</taxon>
        <taxon>Chromobacteriaceae</taxon>
        <taxon>Vogesella</taxon>
    </lineage>
</organism>
<sequence>MNTALLFLALALSASITPFARAAATTAQPAITLATLEYPPFCQRQRPDGGALVSIVREAFAQEDIPVNVIVMPWQRVVALNQYGRFDGVIGLWRSDQKSMQLQPGNPVFQSLIGAYIVQGKAPLPLAAGWLTSRLAGTVAGYHYPESIIKLKLNQDDTRDDETNLRKLQQRRVQFAMTEKAVGDTLIRSGKLPSRPQLAWGELVLAKEVVSVGFAPSAMQSFWRDAFNRGLWKLHQNGRYHQITTEYQLQEFAMPPQQP</sequence>
<accession>A0ABT5ITZ9</accession>
<reference evidence="2 3" key="1">
    <citation type="submission" date="2023-01" db="EMBL/GenBank/DDBJ databases">
        <title>Novel species of the genus Vogesella isolated from rivers.</title>
        <authorList>
            <person name="Lu H."/>
        </authorList>
    </citation>
    <scope>NUCLEOTIDE SEQUENCE [LARGE SCALE GENOMIC DNA]</scope>
    <source>
        <strain evidence="2 3">DC21W</strain>
    </source>
</reference>
<protein>
    <submittedName>
        <fullName evidence="2">Transporter substrate-binding domain-containing protein</fullName>
    </submittedName>
</protein>
<name>A0ABT5ITZ9_9NEIS</name>
<dbReference type="Proteomes" id="UP001219956">
    <property type="component" value="Unassembled WGS sequence"/>
</dbReference>
<gene>
    <name evidence="2" type="ORF">PQU95_02285</name>
</gene>
<dbReference type="PANTHER" id="PTHR35936:SF25">
    <property type="entry name" value="ABC TRANSPORTER SUBSTRATE-BINDING PROTEIN"/>
    <property type="match status" value="1"/>
</dbReference>
<keyword evidence="1" id="KW-0732">Signal</keyword>